<dbReference type="InterPro" id="IPR022882">
    <property type="entry name" value="tRNA_adenine-N6_MeTrfase"/>
</dbReference>
<dbReference type="InterPro" id="IPR007848">
    <property type="entry name" value="Small_mtfrase_dom"/>
</dbReference>
<comment type="function">
    <text evidence="6">Specifically methylates the adenine in position 37 of tRNA(1)(Val) (anticodon cmo5UAC).</text>
</comment>
<evidence type="ECO:0000313" key="9">
    <source>
        <dbReference type="Proteomes" id="UP000199371"/>
    </source>
</evidence>
<dbReference type="InterPro" id="IPR002052">
    <property type="entry name" value="DNA_methylase_N6_adenine_CS"/>
</dbReference>
<dbReference type="Proteomes" id="UP000199371">
    <property type="component" value="Unassembled WGS sequence"/>
</dbReference>
<protein>
    <recommendedName>
        <fullName evidence="6">tRNA1(Val) (adenine(37)-N6)-methyltransferase</fullName>
        <ecNumber evidence="6">2.1.1.223</ecNumber>
    </recommendedName>
    <alternativeName>
        <fullName evidence="6">tRNA m6A37 methyltransferase</fullName>
    </alternativeName>
</protein>
<comment type="subcellular location">
    <subcellularLocation>
        <location evidence="6">Cytoplasm</location>
    </subcellularLocation>
</comment>
<dbReference type="GO" id="GO:0003676">
    <property type="term" value="F:nucleic acid binding"/>
    <property type="evidence" value="ECO:0007669"/>
    <property type="project" value="InterPro"/>
</dbReference>
<dbReference type="PROSITE" id="PS00092">
    <property type="entry name" value="N6_MTASE"/>
    <property type="match status" value="1"/>
</dbReference>
<dbReference type="CDD" id="cd02440">
    <property type="entry name" value="AdoMet_MTases"/>
    <property type="match status" value="1"/>
</dbReference>
<name>A0A1H6M0H4_9GAMM</name>
<keyword evidence="3 6" id="KW-0808">Transferase</keyword>
<dbReference type="PANTHER" id="PTHR47739">
    <property type="entry name" value="TRNA1(VAL) (ADENINE(37)-N6)-METHYLTRANSFERASE"/>
    <property type="match status" value="1"/>
</dbReference>
<dbReference type="HAMAP" id="MF_01872">
    <property type="entry name" value="tRNA_methyltr_YfiC"/>
    <property type="match status" value="1"/>
</dbReference>
<keyword evidence="4 6" id="KW-0949">S-adenosyl-L-methionine</keyword>
<comment type="similarity">
    <text evidence="6">Belongs to the methyltransferase superfamily. tRNA (adenine-N(6)-)-methyltransferase family.</text>
</comment>
<dbReference type="GO" id="GO:0008033">
    <property type="term" value="P:tRNA processing"/>
    <property type="evidence" value="ECO:0007669"/>
    <property type="project" value="UniProtKB-UniRule"/>
</dbReference>
<evidence type="ECO:0000313" key="8">
    <source>
        <dbReference type="EMBL" id="SEH92313.1"/>
    </source>
</evidence>
<sequence length="243" mass="26352">MSAGFQCKKFYVAHDRCAMKVGTDGLLLGAWAPVPAAGNILDIGSGSGLISLMLAQRSNGALPITAIELDPDAAEQACENVALSCWPDTIRLIKGDILTYQPGERYRLIVSNPPFFQQALGAKDAKRHQARHTDSLPFGALLQKAAELLHSEGVFALILPLSSAQSLLALAQAQGWFVPQYCAVRSNDTKPVQRVLLCLSRYPADTEYSSLTIRQSGHQSGHQADGGYSAQYKALLKDFYLKF</sequence>
<dbReference type="GO" id="GO:0000179">
    <property type="term" value="F:rRNA (adenine-N6,N6-)-dimethyltransferase activity"/>
    <property type="evidence" value="ECO:0007669"/>
    <property type="project" value="InterPro"/>
</dbReference>
<dbReference type="Gene3D" id="3.40.50.150">
    <property type="entry name" value="Vaccinia Virus protein VP39"/>
    <property type="match status" value="1"/>
</dbReference>
<dbReference type="InterPro" id="IPR050210">
    <property type="entry name" value="tRNA_Adenine-N(6)_MTase"/>
</dbReference>
<dbReference type="STRING" id="173990.SAMN05660691_02183"/>
<dbReference type="GO" id="GO:0016430">
    <property type="term" value="F:tRNA (adenine-N6)-methyltransferase activity"/>
    <property type="evidence" value="ECO:0007669"/>
    <property type="project" value="UniProtKB-UniRule"/>
</dbReference>
<dbReference type="EC" id="2.1.1.223" evidence="6"/>
<dbReference type="Pfam" id="PF05175">
    <property type="entry name" value="MTS"/>
    <property type="match status" value="1"/>
</dbReference>
<evidence type="ECO:0000256" key="3">
    <source>
        <dbReference type="ARBA" id="ARBA00022679"/>
    </source>
</evidence>
<keyword evidence="5 6" id="KW-0819">tRNA processing</keyword>
<dbReference type="PANTHER" id="PTHR47739:SF1">
    <property type="entry name" value="TRNA1(VAL) (ADENINE(37)-N6)-METHYLTRANSFERASE"/>
    <property type="match status" value="1"/>
</dbReference>
<evidence type="ECO:0000256" key="5">
    <source>
        <dbReference type="ARBA" id="ARBA00022694"/>
    </source>
</evidence>
<comment type="catalytic activity">
    <reaction evidence="6">
        <text>adenosine(37) in tRNA1(Val) + S-adenosyl-L-methionine = N(6)-methyladenosine(37) in tRNA1(Val) + S-adenosyl-L-homocysteine + H(+)</text>
        <dbReference type="Rhea" id="RHEA:43160"/>
        <dbReference type="Rhea" id="RHEA-COMP:10369"/>
        <dbReference type="Rhea" id="RHEA-COMP:10370"/>
        <dbReference type="ChEBI" id="CHEBI:15378"/>
        <dbReference type="ChEBI" id="CHEBI:57856"/>
        <dbReference type="ChEBI" id="CHEBI:59789"/>
        <dbReference type="ChEBI" id="CHEBI:74411"/>
        <dbReference type="ChEBI" id="CHEBI:74449"/>
        <dbReference type="EC" id="2.1.1.223"/>
    </reaction>
</comment>
<dbReference type="InterPro" id="IPR020596">
    <property type="entry name" value="rRNA_Ade_Mease_Trfase_CS"/>
</dbReference>
<feature type="domain" description="Methyltransferase small" evidence="7">
    <location>
        <begin position="34"/>
        <end position="120"/>
    </location>
</feature>
<keyword evidence="2 6" id="KW-0489">Methyltransferase</keyword>
<dbReference type="GO" id="GO:0005737">
    <property type="term" value="C:cytoplasm"/>
    <property type="evidence" value="ECO:0007669"/>
    <property type="project" value="UniProtKB-SubCell"/>
</dbReference>
<keyword evidence="1 6" id="KW-0963">Cytoplasm</keyword>
<dbReference type="PROSITE" id="PS01131">
    <property type="entry name" value="RRNA_A_DIMETH"/>
    <property type="match status" value="1"/>
</dbReference>
<dbReference type="AlphaFoldDB" id="A0A1H6M0H4"/>
<accession>A0A1H6M0H4</accession>
<proteinExistence type="inferred from homology"/>
<evidence type="ECO:0000256" key="2">
    <source>
        <dbReference type="ARBA" id="ARBA00022603"/>
    </source>
</evidence>
<dbReference type="EMBL" id="FNXF01000007">
    <property type="protein sequence ID" value="SEH92313.1"/>
    <property type="molecule type" value="Genomic_DNA"/>
</dbReference>
<evidence type="ECO:0000259" key="7">
    <source>
        <dbReference type="Pfam" id="PF05175"/>
    </source>
</evidence>
<dbReference type="OrthoDB" id="5383291at2"/>
<evidence type="ECO:0000256" key="1">
    <source>
        <dbReference type="ARBA" id="ARBA00022490"/>
    </source>
</evidence>
<dbReference type="InterPro" id="IPR029063">
    <property type="entry name" value="SAM-dependent_MTases_sf"/>
</dbReference>
<organism evidence="8 9">
    <name type="scientific">Rheinheimera pacifica</name>
    <dbReference type="NCBI Taxonomy" id="173990"/>
    <lineage>
        <taxon>Bacteria</taxon>
        <taxon>Pseudomonadati</taxon>
        <taxon>Pseudomonadota</taxon>
        <taxon>Gammaproteobacteria</taxon>
        <taxon>Chromatiales</taxon>
        <taxon>Chromatiaceae</taxon>
        <taxon>Rheinheimera</taxon>
    </lineage>
</organism>
<reference evidence="9" key="1">
    <citation type="submission" date="2016-10" db="EMBL/GenBank/DDBJ databases">
        <authorList>
            <person name="Varghese N."/>
            <person name="Submissions S."/>
        </authorList>
    </citation>
    <scope>NUCLEOTIDE SEQUENCE [LARGE SCALE GENOMIC DNA]</scope>
    <source>
        <strain evidence="9">DSM 17616</strain>
    </source>
</reference>
<evidence type="ECO:0000256" key="4">
    <source>
        <dbReference type="ARBA" id="ARBA00022691"/>
    </source>
</evidence>
<dbReference type="SUPFAM" id="SSF53335">
    <property type="entry name" value="S-adenosyl-L-methionine-dependent methyltransferases"/>
    <property type="match status" value="1"/>
</dbReference>
<evidence type="ECO:0000256" key="6">
    <source>
        <dbReference type="HAMAP-Rule" id="MF_01872"/>
    </source>
</evidence>
<keyword evidence="9" id="KW-1185">Reference proteome</keyword>
<gene>
    <name evidence="8" type="ORF">SAMN05660691_02183</name>
</gene>